<feature type="region of interest" description="Disordered" evidence="3">
    <location>
        <begin position="1037"/>
        <end position="1313"/>
    </location>
</feature>
<dbReference type="Proteomes" id="UP000268093">
    <property type="component" value="Unassembled WGS sequence"/>
</dbReference>
<organism evidence="5 6">
    <name type="scientific">Jimgerdemannia flammicorona</name>
    <dbReference type="NCBI Taxonomy" id="994334"/>
    <lineage>
        <taxon>Eukaryota</taxon>
        <taxon>Fungi</taxon>
        <taxon>Fungi incertae sedis</taxon>
        <taxon>Mucoromycota</taxon>
        <taxon>Mucoromycotina</taxon>
        <taxon>Endogonomycetes</taxon>
        <taxon>Endogonales</taxon>
        <taxon>Endogonaceae</taxon>
        <taxon>Jimgerdemannia</taxon>
    </lineage>
</organism>
<feature type="compositionally biased region" description="Basic and acidic residues" evidence="3">
    <location>
        <begin position="1095"/>
        <end position="1104"/>
    </location>
</feature>
<evidence type="ECO:0000313" key="6">
    <source>
        <dbReference type="Proteomes" id="UP000268093"/>
    </source>
</evidence>
<keyword evidence="6" id="KW-1185">Reference proteome</keyword>
<dbReference type="PANTHER" id="PTHR21583">
    <property type="entry name" value="ELYS PROTEIN"/>
    <property type="match status" value="1"/>
</dbReference>
<feature type="compositionally biased region" description="Basic residues" evidence="3">
    <location>
        <begin position="1303"/>
        <end position="1313"/>
    </location>
</feature>
<name>A0A433D600_9FUNG</name>
<evidence type="ECO:0000259" key="4">
    <source>
        <dbReference type="Pfam" id="PF13934"/>
    </source>
</evidence>
<dbReference type="Pfam" id="PF13934">
    <property type="entry name" value="ELYS"/>
    <property type="match status" value="1"/>
</dbReference>
<dbReference type="InterPro" id="IPR025151">
    <property type="entry name" value="ELYS_dom"/>
</dbReference>
<proteinExistence type="predicted"/>
<comment type="subcellular location">
    <subcellularLocation>
        <location evidence="1">Nucleus</location>
    </subcellularLocation>
</comment>
<dbReference type="EMBL" id="RBNI01006080">
    <property type="protein sequence ID" value="RUP46261.1"/>
    <property type="molecule type" value="Genomic_DNA"/>
</dbReference>
<reference evidence="5 6" key="1">
    <citation type="journal article" date="2018" name="New Phytol.">
        <title>Phylogenomics of Endogonaceae and evolution of mycorrhizas within Mucoromycota.</title>
        <authorList>
            <person name="Chang Y."/>
            <person name="Desiro A."/>
            <person name="Na H."/>
            <person name="Sandor L."/>
            <person name="Lipzen A."/>
            <person name="Clum A."/>
            <person name="Barry K."/>
            <person name="Grigoriev I.V."/>
            <person name="Martin F.M."/>
            <person name="Stajich J.E."/>
            <person name="Smith M.E."/>
            <person name="Bonito G."/>
            <person name="Spatafora J.W."/>
        </authorList>
    </citation>
    <scope>NUCLEOTIDE SEQUENCE [LARGE SCALE GENOMIC DNA]</scope>
    <source>
        <strain evidence="5 6">GMNB39</strain>
    </source>
</reference>
<feature type="domain" description="ELYS-like" evidence="4">
    <location>
        <begin position="485"/>
        <end position="727"/>
    </location>
</feature>
<dbReference type="InterPro" id="IPR052620">
    <property type="entry name" value="ELYS/MEL-28_NucAsmblyFactor"/>
</dbReference>
<accession>A0A433D600</accession>
<gene>
    <name evidence="5" type="ORF">BC936DRAFT_147152</name>
</gene>
<evidence type="ECO:0000256" key="2">
    <source>
        <dbReference type="ARBA" id="ARBA00023242"/>
    </source>
</evidence>
<evidence type="ECO:0000256" key="3">
    <source>
        <dbReference type="SAM" id="MobiDB-lite"/>
    </source>
</evidence>
<dbReference type="GO" id="GO:0005634">
    <property type="term" value="C:nucleus"/>
    <property type="evidence" value="ECO:0007669"/>
    <property type="project" value="UniProtKB-SubCell"/>
</dbReference>
<protein>
    <submittedName>
        <fullName evidence="5">Nuclear pore complex assembly-domain-containing protein</fullName>
    </submittedName>
</protein>
<feature type="region of interest" description="Disordered" evidence="3">
    <location>
        <begin position="919"/>
        <end position="939"/>
    </location>
</feature>
<evidence type="ECO:0000313" key="5">
    <source>
        <dbReference type="EMBL" id="RUP46261.1"/>
    </source>
</evidence>
<dbReference type="PANTHER" id="PTHR21583:SF8">
    <property type="entry name" value="PROTEIN ELYS"/>
    <property type="match status" value="1"/>
</dbReference>
<comment type="caution">
    <text evidence="5">The sequence shown here is derived from an EMBL/GenBank/DDBJ whole genome shotgun (WGS) entry which is preliminary data.</text>
</comment>
<evidence type="ECO:0000256" key="1">
    <source>
        <dbReference type="ARBA" id="ARBA00004123"/>
    </source>
</evidence>
<feature type="compositionally biased region" description="Polar residues" evidence="3">
    <location>
        <begin position="1133"/>
        <end position="1143"/>
    </location>
</feature>
<dbReference type="OrthoDB" id="20729at2759"/>
<feature type="compositionally biased region" description="Polar residues" evidence="3">
    <location>
        <begin position="1204"/>
        <end position="1216"/>
    </location>
</feature>
<keyword evidence="2" id="KW-0539">Nucleus</keyword>
<sequence length="1313" mass="145740">MEDVREFRPYEHTFDGRDAGYVTAAFPKRRRGTVRTVNQGGAKSVATPEDAWFYRYDQKHVERRGEVPREGVRVATRQQAAGGRGGGVRVLHTMVNDERALLIAATDKQTAECRFVFFNPFTLAMTALPLGVTVMGTIISVSVSEPYAPSEIDVQNYMAQGQAPPRSYNLLVVGMADSTVHVNKLFQHADNIVVESTIIPLSKAYGVISALDSHSIVIDAVSSSSSASEEGTAPVIVVGFSNGRVEAFRLQKPKERREKEYQSVLLIDPADTRAPVTKLEIIPMNDVNEIVLLVAQGTVLSTTKSNERPSVSMYQIRFQMAAVPSLVKLLGRVAATVTRSELVEGGQTLATALLEENDRYHLIVAFSVRTQLRTRIELGAWYMRAGDGCLEEVRREDVSAFSSELLQDVVPRRHSLECYLLYPNKMAAYIGFLDSIEDEGDDDSQMEDIVEHPEFDDWYEADDFPHDTPALRQIKDRRKRMGNELFIDKLLIFTGLEVGELYPPNKIDDMRKLWWKILNCDLDSLKKYCIVYYLLKDWNGDKEGFAQRYLIPTGCMRLMDGYWAIDHWDFEAALRQLAYPTVEVDWPSKIVEVLYEHAGPRTAARFVNIAQPALWTPEEVELQMDVDVHCDVVGAFLFQVSEYRGPIIMPMWNEVWLFYLTSPDVELTGFGFSEAARVVCLTSKCTSADCLLNLNLVKENKSSNINRLLSLPLDPEEEAFMIRYCLQSPHPFCKDFLIMYYVHHGRYIEAVRLNHQLRAQEGPHSGSGGKAGINRNAIIENLKLLLPGVQKEMLDLESKRATAASGPPRFSRENSKDAAGDIQMEYSPVFHDDDSAAGTQESDEVLVGLLEPRSMTSSGWSLVDSEVRESGIVANRAPLSASKDIRHFAGEIDTNDVKLNPQKATLKALLAGQMLRTTPDGSSAPYASAKPLDSSTTNQPALFTPRQSFDTLAQEIVMPTSPFVGPPSTPRDDAIDRLRDQQHLPTLHSPLATLTQERPNNYKETLQANWGNILVGSSADQFGETSSMQPYGQIDVAPGQSMTPSSAGAVLTSMSPFSPKKSKQDQSTSQTRVRKSDLGIPGSLGAKFQLASPEVKGKERAVRRSDRHRARRAEEDMEITDAVDSIHERTRRGSNQSEQTGDTTFDDEAEATRTPVPISRRAPAPSTPATQMAPRRSERRPRTARSTLNAEDVNLARNTRWRTSHAQEPESSTSTHAGGAVPKTPKRKSSRTKPQEEVSVGGDNESMSSSETFVVGPPGRTPAARRKQLAPVRPVDSPSMGASPRPNPKVRTQPPTSPSQIGKKSRKSKTADV</sequence>
<feature type="compositionally biased region" description="Polar residues" evidence="3">
    <location>
        <begin position="1040"/>
        <end position="1056"/>
    </location>
</feature>